<dbReference type="InterPro" id="IPR039422">
    <property type="entry name" value="MarR/SlyA-like"/>
</dbReference>
<dbReference type="InterPro" id="IPR036388">
    <property type="entry name" value="WH-like_DNA-bd_sf"/>
</dbReference>
<dbReference type="GO" id="GO:0006950">
    <property type="term" value="P:response to stress"/>
    <property type="evidence" value="ECO:0007669"/>
    <property type="project" value="TreeGrafter"/>
</dbReference>
<dbReference type="InterPro" id="IPR000835">
    <property type="entry name" value="HTH_MarR-typ"/>
</dbReference>
<dbReference type="AlphaFoldDB" id="A0A931CCU8"/>
<protein>
    <submittedName>
        <fullName evidence="2">MarR family transcriptional regulator</fullName>
    </submittedName>
</protein>
<dbReference type="EMBL" id="JADQTO010000010">
    <property type="protein sequence ID" value="MBG0564236.1"/>
    <property type="molecule type" value="Genomic_DNA"/>
</dbReference>
<dbReference type="PANTHER" id="PTHR33164:SF99">
    <property type="entry name" value="MARR FAMILY REGULATORY PROTEIN"/>
    <property type="match status" value="1"/>
</dbReference>
<evidence type="ECO:0000313" key="2">
    <source>
        <dbReference type="EMBL" id="MBG0564236.1"/>
    </source>
</evidence>
<dbReference type="Proteomes" id="UP000598146">
    <property type="component" value="Unassembled WGS sequence"/>
</dbReference>
<dbReference type="SUPFAM" id="SSF46785">
    <property type="entry name" value="Winged helix' DNA-binding domain"/>
    <property type="match status" value="1"/>
</dbReference>
<reference evidence="2" key="1">
    <citation type="submission" date="2020-11" db="EMBL/GenBank/DDBJ databases">
        <title>Isolation and identification of active actinomycetes.</title>
        <authorList>
            <person name="Sun X."/>
        </authorList>
    </citation>
    <scope>NUCLEOTIDE SEQUENCE</scope>
    <source>
        <strain evidence="2">NEAU-A11</strain>
    </source>
</reference>
<proteinExistence type="predicted"/>
<name>A0A931CCU8_9ACTN</name>
<sequence>MSDQEKTLFDLGESSRLTPPVRAFRASLLLGQRLRYLMDDRLRADGLTTQQAALLTVVRALDRPALTEAAAALGTTHQNAAQLVAALQRKGMLRTEPDPADKRRRLLVATADGARYWSERDAGDEEAVADWFAALTPDEVAQFAALAERILAGLRAA</sequence>
<organism evidence="2 3">
    <name type="scientific">Actinoplanes aureus</name>
    <dbReference type="NCBI Taxonomy" id="2792083"/>
    <lineage>
        <taxon>Bacteria</taxon>
        <taxon>Bacillati</taxon>
        <taxon>Actinomycetota</taxon>
        <taxon>Actinomycetes</taxon>
        <taxon>Micromonosporales</taxon>
        <taxon>Micromonosporaceae</taxon>
        <taxon>Actinoplanes</taxon>
    </lineage>
</organism>
<evidence type="ECO:0000259" key="1">
    <source>
        <dbReference type="PROSITE" id="PS50995"/>
    </source>
</evidence>
<comment type="caution">
    <text evidence="2">The sequence shown here is derived from an EMBL/GenBank/DDBJ whole genome shotgun (WGS) entry which is preliminary data.</text>
</comment>
<gene>
    <name evidence="2" type="ORF">I4J89_22575</name>
</gene>
<dbReference type="InterPro" id="IPR036390">
    <property type="entry name" value="WH_DNA-bd_sf"/>
</dbReference>
<dbReference type="Pfam" id="PF12802">
    <property type="entry name" value="MarR_2"/>
    <property type="match status" value="1"/>
</dbReference>
<keyword evidence="3" id="KW-1185">Reference proteome</keyword>
<dbReference type="SMART" id="SM00347">
    <property type="entry name" value="HTH_MARR"/>
    <property type="match status" value="1"/>
</dbReference>
<dbReference type="GO" id="GO:0003700">
    <property type="term" value="F:DNA-binding transcription factor activity"/>
    <property type="evidence" value="ECO:0007669"/>
    <property type="project" value="InterPro"/>
</dbReference>
<dbReference type="PANTHER" id="PTHR33164">
    <property type="entry name" value="TRANSCRIPTIONAL REGULATOR, MARR FAMILY"/>
    <property type="match status" value="1"/>
</dbReference>
<dbReference type="RefSeq" id="WP_196416011.1">
    <property type="nucleotide sequence ID" value="NZ_JADQTO010000010.1"/>
</dbReference>
<dbReference type="Gene3D" id="1.10.10.10">
    <property type="entry name" value="Winged helix-like DNA-binding domain superfamily/Winged helix DNA-binding domain"/>
    <property type="match status" value="1"/>
</dbReference>
<accession>A0A931CCU8</accession>
<feature type="domain" description="HTH marR-type" evidence="1">
    <location>
        <begin position="20"/>
        <end position="152"/>
    </location>
</feature>
<evidence type="ECO:0000313" key="3">
    <source>
        <dbReference type="Proteomes" id="UP000598146"/>
    </source>
</evidence>
<dbReference type="PROSITE" id="PS50995">
    <property type="entry name" value="HTH_MARR_2"/>
    <property type="match status" value="1"/>
</dbReference>